<protein>
    <submittedName>
        <fullName evidence="1">Uncharacterized protein</fullName>
    </submittedName>
</protein>
<proteinExistence type="predicted"/>
<name>A0A0C3A6V0_9AGAM</name>
<reference evidence="2" key="2">
    <citation type="submission" date="2015-01" db="EMBL/GenBank/DDBJ databases">
        <title>Evolutionary Origins and Diversification of the Mycorrhizal Mutualists.</title>
        <authorList>
            <consortium name="DOE Joint Genome Institute"/>
            <consortium name="Mycorrhizal Genomics Consortium"/>
            <person name="Kohler A."/>
            <person name="Kuo A."/>
            <person name="Nagy L.G."/>
            <person name="Floudas D."/>
            <person name="Copeland A."/>
            <person name="Barry K.W."/>
            <person name="Cichocki N."/>
            <person name="Veneault-Fourrey C."/>
            <person name="LaButti K."/>
            <person name="Lindquist E.A."/>
            <person name="Lipzen A."/>
            <person name="Lundell T."/>
            <person name="Morin E."/>
            <person name="Murat C."/>
            <person name="Riley R."/>
            <person name="Ohm R."/>
            <person name="Sun H."/>
            <person name="Tunlid A."/>
            <person name="Henrissat B."/>
            <person name="Grigoriev I.V."/>
            <person name="Hibbett D.S."/>
            <person name="Martin F."/>
        </authorList>
    </citation>
    <scope>NUCLEOTIDE SEQUENCE [LARGE SCALE GENOMIC DNA]</scope>
    <source>
        <strain evidence="2">Foug A</strain>
    </source>
</reference>
<keyword evidence="2" id="KW-1185">Reference proteome</keyword>
<evidence type="ECO:0000313" key="2">
    <source>
        <dbReference type="Proteomes" id="UP000053989"/>
    </source>
</evidence>
<dbReference type="InParanoid" id="A0A0C3A6V0"/>
<reference evidence="1 2" key="1">
    <citation type="submission" date="2014-04" db="EMBL/GenBank/DDBJ databases">
        <authorList>
            <consortium name="DOE Joint Genome Institute"/>
            <person name="Kuo A."/>
            <person name="Kohler A."/>
            <person name="Nagy L.G."/>
            <person name="Floudas D."/>
            <person name="Copeland A."/>
            <person name="Barry K.W."/>
            <person name="Cichocki N."/>
            <person name="Veneault-Fourrey C."/>
            <person name="LaButti K."/>
            <person name="Lindquist E.A."/>
            <person name="Lipzen A."/>
            <person name="Lundell T."/>
            <person name="Morin E."/>
            <person name="Murat C."/>
            <person name="Sun H."/>
            <person name="Tunlid A."/>
            <person name="Henrissat B."/>
            <person name="Grigoriev I.V."/>
            <person name="Hibbett D.S."/>
            <person name="Martin F."/>
            <person name="Nordberg H.P."/>
            <person name="Cantor M.N."/>
            <person name="Hua S.X."/>
        </authorList>
    </citation>
    <scope>NUCLEOTIDE SEQUENCE [LARGE SCALE GENOMIC DNA]</scope>
    <source>
        <strain evidence="1 2">Foug A</strain>
    </source>
</reference>
<evidence type="ECO:0000313" key="1">
    <source>
        <dbReference type="EMBL" id="KIM69408.1"/>
    </source>
</evidence>
<dbReference type="AlphaFoldDB" id="A0A0C3A6V0"/>
<accession>A0A0C3A6V0</accession>
<sequence>MKGAFREGRTAFVVLMLGTKIDGITLGFSSNQIIKCSTASGRDISEGNSRQIDALASM</sequence>
<dbReference type="Proteomes" id="UP000053989">
    <property type="component" value="Unassembled WGS sequence"/>
</dbReference>
<dbReference type="HOGENOM" id="CLU_2980411_0_0_1"/>
<organism evidence="1 2">
    <name type="scientific">Scleroderma citrinum Foug A</name>
    <dbReference type="NCBI Taxonomy" id="1036808"/>
    <lineage>
        <taxon>Eukaryota</taxon>
        <taxon>Fungi</taxon>
        <taxon>Dikarya</taxon>
        <taxon>Basidiomycota</taxon>
        <taxon>Agaricomycotina</taxon>
        <taxon>Agaricomycetes</taxon>
        <taxon>Agaricomycetidae</taxon>
        <taxon>Boletales</taxon>
        <taxon>Sclerodermatineae</taxon>
        <taxon>Sclerodermataceae</taxon>
        <taxon>Scleroderma</taxon>
    </lineage>
</organism>
<gene>
    <name evidence="1" type="ORF">SCLCIDRAFT_1207816</name>
</gene>
<dbReference type="EMBL" id="KN822006">
    <property type="protein sequence ID" value="KIM69408.1"/>
    <property type="molecule type" value="Genomic_DNA"/>
</dbReference>